<gene>
    <name evidence="2" type="ORF">EYF80_015233</name>
</gene>
<dbReference type="AlphaFoldDB" id="A0A4Z2IBH1"/>
<evidence type="ECO:0000313" key="3">
    <source>
        <dbReference type="Proteomes" id="UP000314294"/>
    </source>
</evidence>
<dbReference type="Proteomes" id="UP000314294">
    <property type="component" value="Unassembled WGS sequence"/>
</dbReference>
<keyword evidence="1" id="KW-0812">Transmembrane</keyword>
<keyword evidence="1" id="KW-0472">Membrane</keyword>
<organism evidence="2 3">
    <name type="scientific">Liparis tanakae</name>
    <name type="common">Tanaka's snailfish</name>
    <dbReference type="NCBI Taxonomy" id="230148"/>
    <lineage>
        <taxon>Eukaryota</taxon>
        <taxon>Metazoa</taxon>
        <taxon>Chordata</taxon>
        <taxon>Craniata</taxon>
        <taxon>Vertebrata</taxon>
        <taxon>Euteleostomi</taxon>
        <taxon>Actinopterygii</taxon>
        <taxon>Neopterygii</taxon>
        <taxon>Teleostei</taxon>
        <taxon>Neoteleostei</taxon>
        <taxon>Acanthomorphata</taxon>
        <taxon>Eupercaria</taxon>
        <taxon>Perciformes</taxon>
        <taxon>Cottioidei</taxon>
        <taxon>Cottales</taxon>
        <taxon>Liparidae</taxon>
        <taxon>Liparis</taxon>
    </lineage>
</organism>
<name>A0A4Z2IBH1_9TELE</name>
<protein>
    <submittedName>
        <fullName evidence="2">Uncharacterized protein</fullName>
    </submittedName>
</protein>
<proteinExistence type="predicted"/>
<evidence type="ECO:0000313" key="2">
    <source>
        <dbReference type="EMBL" id="TNN74453.1"/>
    </source>
</evidence>
<accession>A0A4Z2IBH1</accession>
<feature type="transmembrane region" description="Helical" evidence="1">
    <location>
        <begin position="119"/>
        <end position="140"/>
    </location>
</feature>
<keyword evidence="3" id="KW-1185">Reference proteome</keyword>
<reference evidence="2 3" key="1">
    <citation type="submission" date="2019-03" db="EMBL/GenBank/DDBJ databases">
        <title>First draft genome of Liparis tanakae, snailfish: a comprehensive survey of snailfish specific genes.</title>
        <authorList>
            <person name="Kim W."/>
            <person name="Song I."/>
            <person name="Jeong J.-H."/>
            <person name="Kim D."/>
            <person name="Kim S."/>
            <person name="Ryu S."/>
            <person name="Song J.Y."/>
            <person name="Lee S.K."/>
        </authorList>
    </citation>
    <scope>NUCLEOTIDE SEQUENCE [LARGE SCALE GENOMIC DNA]</scope>
    <source>
        <tissue evidence="2">Muscle</tissue>
    </source>
</reference>
<comment type="caution">
    <text evidence="2">The sequence shown here is derived from an EMBL/GenBank/DDBJ whole genome shotgun (WGS) entry which is preliminary data.</text>
</comment>
<dbReference type="EMBL" id="SRLO01000113">
    <property type="protein sequence ID" value="TNN74453.1"/>
    <property type="molecule type" value="Genomic_DNA"/>
</dbReference>
<evidence type="ECO:0000256" key="1">
    <source>
        <dbReference type="SAM" id="Phobius"/>
    </source>
</evidence>
<keyword evidence="1" id="KW-1133">Transmembrane helix</keyword>
<sequence length="170" mass="19272">MRGTQGTRVMFLVTGPRDCDAPTVDRRRLLRHRPRPDMHFAHQEMPGRLKEGWHFYMRRRIHPFCVHVWGGDSTQIDGQTRGLWESGLRMEEKGRREGGDGGGHRKGGWGYSSARRRGAVYALALALFCVLVEPLLSWMVRLISSLLSFSSSSFSSSLRSSFSSSFSLRG</sequence>